<comment type="caution">
    <text evidence="2">The sequence shown here is derived from an EMBL/GenBank/DDBJ whole genome shotgun (WGS) entry which is preliminary data.</text>
</comment>
<dbReference type="EMBL" id="JANPWB010000012">
    <property type="protein sequence ID" value="KAJ1112962.1"/>
    <property type="molecule type" value="Genomic_DNA"/>
</dbReference>
<gene>
    <name evidence="2" type="ORF">NDU88_001222</name>
</gene>
<sequence length="73" mass="7920">MTLAAASALRQGVKSTQGQHGSAAKSKVKELTRNLFNKCGYYHCRIEGRGSQAGRRNECGDDRGRLIEQPAAN</sequence>
<evidence type="ECO:0000313" key="2">
    <source>
        <dbReference type="EMBL" id="KAJ1112962.1"/>
    </source>
</evidence>
<protein>
    <submittedName>
        <fullName evidence="2">Uncharacterized protein</fullName>
    </submittedName>
</protein>
<dbReference type="AlphaFoldDB" id="A0AAV7NA56"/>
<evidence type="ECO:0000256" key="1">
    <source>
        <dbReference type="SAM" id="MobiDB-lite"/>
    </source>
</evidence>
<proteinExistence type="predicted"/>
<accession>A0AAV7NA56</accession>
<name>A0AAV7NA56_PLEWA</name>
<evidence type="ECO:0000313" key="3">
    <source>
        <dbReference type="Proteomes" id="UP001066276"/>
    </source>
</evidence>
<feature type="region of interest" description="Disordered" evidence="1">
    <location>
        <begin position="51"/>
        <end position="73"/>
    </location>
</feature>
<keyword evidence="3" id="KW-1185">Reference proteome</keyword>
<feature type="region of interest" description="Disordered" evidence="1">
    <location>
        <begin position="1"/>
        <end position="27"/>
    </location>
</feature>
<feature type="compositionally biased region" description="Basic and acidic residues" evidence="1">
    <location>
        <begin position="55"/>
        <end position="66"/>
    </location>
</feature>
<reference evidence="2" key="1">
    <citation type="journal article" date="2022" name="bioRxiv">
        <title>Sequencing and chromosome-scale assembly of the giantPleurodeles waltlgenome.</title>
        <authorList>
            <person name="Brown T."/>
            <person name="Elewa A."/>
            <person name="Iarovenko S."/>
            <person name="Subramanian E."/>
            <person name="Araus A.J."/>
            <person name="Petzold A."/>
            <person name="Susuki M."/>
            <person name="Suzuki K.-i.T."/>
            <person name="Hayashi T."/>
            <person name="Toyoda A."/>
            <person name="Oliveira C."/>
            <person name="Osipova E."/>
            <person name="Leigh N.D."/>
            <person name="Simon A."/>
            <person name="Yun M.H."/>
        </authorList>
    </citation>
    <scope>NUCLEOTIDE SEQUENCE</scope>
    <source>
        <strain evidence="2">20211129_DDA</strain>
        <tissue evidence="2">Liver</tissue>
    </source>
</reference>
<dbReference type="Proteomes" id="UP001066276">
    <property type="component" value="Chromosome 8"/>
</dbReference>
<organism evidence="2 3">
    <name type="scientific">Pleurodeles waltl</name>
    <name type="common">Iberian ribbed newt</name>
    <dbReference type="NCBI Taxonomy" id="8319"/>
    <lineage>
        <taxon>Eukaryota</taxon>
        <taxon>Metazoa</taxon>
        <taxon>Chordata</taxon>
        <taxon>Craniata</taxon>
        <taxon>Vertebrata</taxon>
        <taxon>Euteleostomi</taxon>
        <taxon>Amphibia</taxon>
        <taxon>Batrachia</taxon>
        <taxon>Caudata</taxon>
        <taxon>Salamandroidea</taxon>
        <taxon>Salamandridae</taxon>
        <taxon>Pleurodelinae</taxon>
        <taxon>Pleurodeles</taxon>
    </lineage>
</organism>